<dbReference type="EMBL" id="VIFK01000015">
    <property type="protein sequence ID" value="TQF00361.1"/>
    <property type="molecule type" value="Genomic_DNA"/>
</dbReference>
<keyword evidence="6 7" id="KW-0012">Acyltransferase</keyword>
<dbReference type="STRING" id="1260251.SPISAL_04450"/>
<dbReference type="NCBIfam" id="NF002060">
    <property type="entry name" value="PRK00892.1"/>
    <property type="match status" value="1"/>
</dbReference>
<dbReference type="InterPro" id="IPR007691">
    <property type="entry name" value="LpxD"/>
</dbReference>
<evidence type="ECO:0000313" key="9">
    <source>
        <dbReference type="EMBL" id="TQF00361.1"/>
    </source>
</evidence>
<dbReference type="Gene3D" id="1.20.5.170">
    <property type="match status" value="1"/>
</dbReference>
<dbReference type="Proteomes" id="UP000315400">
    <property type="component" value="Unassembled WGS sequence"/>
</dbReference>
<evidence type="ECO:0000256" key="7">
    <source>
        <dbReference type="HAMAP-Rule" id="MF_00523"/>
    </source>
</evidence>
<dbReference type="Pfam" id="PF04613">
    <property type="entry name" value="LpxD"/>
    <property type="match status" value="1"/>
</dbReference>
<evidence type="ECO:0000313" key="10">
    <source>
        <dbReference type="Proteomes" id="UP000315400"/>
    </source>
</evidence>
<evidence type="ECO:0000256" key="4">
    <source>
        <dbReference type="ARBA" id="ARBA00022737"/>
    </source>
</evidence>
<protein>
    <recommendedName>
        <fullName evidence="7">UDP-3-O-acylglucosamine N-acyltransferase</fullName>
        <ecNumber evidence="7">2.3.1.191</ecNumber>
    </recommendedName>
</protein>
<comment type="function">
    <text evidence="7">Catalyzes the N-acylation of UDP-3-O-acylglucosamine using 3-hydroxyacyl-ACP as the acyl donor. Is involved in the biosynthesis of lipid A, a phosphorylated glycolipid that anchors the lipopolysaccharide to the outer membrane of the cell.</text>
</comment>
<evidence type="ECO:0000256" key="5">
    <source>
        <dbReference type="ARBA" id="ARBA00023098"/>
    </source>
</evidence>
<dbReference type="Gene3D" id="3.40.1390.10">
    <property type="entry name" value="MurE/MurF, N-terminal domain"/>
    <property type="match status" value="1"/>
</dbReference>
<comment type="similarity">
    <text evidence="7">Belongs to the transferase hexapeptide repeat family. LpxD subfamily.</text>
</comment>
<comment type="caution">
    <text evidence="9">The sequence shown here is derived from an EMBL/GenBank/DDBJ whole genome shotgun (WGS) entry which is preliminary data.</text>
</comment>
<dbReference type="SUPFAM" id="SSF51161">
    <property type="entry name" value="Trimeric LpxA-like enzymes"/>
    <property type="match status" value="1"/>
</dbReference>
<dbReference type="InterPro" id="IPR011004">
    <property type="entry name" value="Trimer_LpxA-like_sf"/>
</dbReference>
<dbReference type="Pfam" id="PF00132">
    <property type="entry name" value="Hexapep"/>
    <property type="match status" value="2"/>
</dbReference>
<dbReference type="GO" id="GO:0103118">
    <property type="term" value="F:UDP-3-O-[(3R)-3-hydroxyacyl]-glucosamine N-acyltransferase activity"/>
    <property type="evidence" value="ECO:0007669"/>
    <property type="project" value="UniProtKB-EC"/>
</dbReference>
<dbReference type="Gene3D" id="2.160.10.10">
    <property type="entry name" value="Hexapeptide repeat proteins"/>
    <property type="match status" value="1"/>
</dbReference>
<reference evidence="9 10" key="1">
    <citation type="submission" date="2019-06" db="EMBL/GenBank/DDBJ databases">
        <title>Metagenome assembled Genome of Spiribacter salinus SL48-SHIP from the microbial mat of Salt Lake 48 (Novosibirsk region, Russia).</title>
        <authorList>
            <person name="Shipova A."/>
            <person name="Rozanov A.S."/>
            <person name="Bryanskaya A.V."/>
            <person name="Peltek S.E."/>
        </authorList>
    </citation>
    <scope>NUCLEOTIDE SEQUENCE [LARGE SCALE GENOMIC DNA]</scope>
    <source>
        <strain evidence="9">SL48-SHIP-2</strain>
    </source>
</reference>
<organism evidence="9 10">
    <name type="scientific">Spiribacter salinus</name>
    <dbReference type="NCBI Taxonomy" id="1335746"/>
    <lineage>
        <taxon>Bacteria</taxon>
        <taxon>Pseudomonadati</taxon>
        <taxon>Pseudomonadota</taxon>
        <taxon>Gammaproteobacteria</taxon>
        <taxon>Chromatiales</taxon>
        <taxon>Ectothiorhodospiraceae</taxon>
        <taxon>Spiribacter</taxon>
    </lineage>
</organism>
<dbReference type="PANTHER" id="PTHR43378">
    <property type="entry name" value="UDP-3-O-ACYLGLUCOSAMINE N-ACYLTRANSFERASE"/>
    <property type="match status" value="1"/>
</dbReference>
<dbReference type="UniPathway" id="UPA00973"/>
<dbReference type="PANTHER" id="PTHR43378:SF2">
    <property type="entry name" value="UDP-3-O-ACYLGLUCOSAMINE N-ACYLTRANSFERASE 1, MITOCHONDRIAL-RELATED"/>
    <property type="match status" value="1"/>
</dbReference>
<dbReference type="NCBIfam" id="TIGR01853">
    <property type="entry name" value="lipid_A_lpxD"/>
    <property type="match status" value="1"/>
</dbReference>
<evidence type="ECO:0000256" key="2">
    <source>
        <dbReference type="ARBA" id="ARBA00022556"/>
    </source>
</evidence>
<dbReference type="EC" id="2.3.1.191" evidence="7"/>
<dbReference type="GO" id="GO:0016410">
    <property type="term" value="F:N-acyltransferase activity"/>
    <property type="evidence" value="ECO:0007669"/>
    <property type="project" value="InterPro"/>
</dbReference>
<evidence type="ECO:0000256" key="1">
    <source>
        <dbReference type="ARBA" id="ARBA00022516"/>
    </source>
</evidence>
<dbReference type="InterPro" id="IPR020573">
    <property type="entry name" value="UDP_GlcNAc_AcTrfase_non-rep"/>
</dbReference>
<comment type="subunit">
    <text evidence="7">Homotrimer.</text>
</comment>
<comment type="catalytic activity">
    <reaction evidence="7">
        <text>a UDP-3-O-[(3R)-3-hydroxyacyl]-alpha-D-glucosamine + a (3R)-hydroxyacyl-[ACP] = a UDP-2-N,3-O-bis[(3R)-3-hydroxyacyl]-alpha-D-glucosamine + holo-[ACP] + H(+)</text>
        <dbReference type="Rhea" id="RHEA:53836"/>
        <dbReference type="Rhea" id="RHEA-COMP:9685"/>
        <dbReference type="Rhea" id="RHEA-COMP:9945"/>
        <dbReference type="ChEBI" id="CHEBI:15378"/>
        <dbReference type="ChEBI" id="CHEBI:64479"/>
        <dbReference type="ChEBI" id="CHEBI:78827"/>
        <dbReference type="ChEBI" id="CHEBI:137740"/>
        <dbReference type="ChEBI" id="CHEBI:137748"/>
        <dbReference type="EC" id="2.3.1.191"/>
    </reaction>
</comment>
<accession>A0A540VUD0</accession>
<evidence type="ECO:0000256" key="3">
    <source>
        <dbReference type="ARBA" id="ARBA00022679"/>
    </source>
</evidence>
<dbReference type="GO" id="GO:0009245">
    <property type="term" value="P:lipid A biosynthetic process"/>
    <property type="evidence" value="ECO:0007669"/>
    <property type="project" value="UniProtKB-UniRule"/>
</dbReference>
<feature type="domain" description="UDP-3-O-[3-hydroxymyristoyl] glucosamine N-acyltransferase non-repeat region" evidence="8">
    <location>
        <begin position="25"/>
        <end position="91"/>
    </location>
</feature>
<dbReference type="InterPro" id="IPR001451">
    <property type="entry name" value="Hexapep"/>
</dbReference>
<dbReference type="GO" id="GO:0016020">
    <property type="term" value="C:membrane"/>
    <property type="evidence" value="ECO:0007669"/>
    <property type="project" value="GOC"/>
</dbReference>
<proteinExistence type="inferred from homology"/>
<gene>
    <name evidence="7 9" type="primary">lpxD</name>
    <name evidence="9" type="ORF">FKY71_03910</name>
</gene>
<keyword evidence="1 7" id="KW-0444">Lipid biosynthesis</keyword>
<dbReference type="AlphaFoldDB" id="A0A540VUD0"/>
<keyword evidence="2 7" id="KW-0441">Lipid A biosynthesis</keyword>
<keyword evidence="3 7" id="KW-0808">Transferase</keyword>
<comment type="pathway">
    <text evidence="7">Bacterial outer membrane biogenesis; LPS lipid A biosynthesis.</text>
</comment>
<dbReference type="HAMAP" id="MF_00523">
    <property type="entry name" value="LpxD"/>
    <property type="match status" value="1"/>
</dbReference>
<feature type="active site" description="Proton acceptor" evidence="7">
    <location>
        <position position="242"/>
    </location>
</feature>
<evidence type="ECO:0000259" key="8">
    <source>
        <dbReference type="Pfam" id="PF04613"/>
    </source>
</evidence>
<sequence length="353" mass="36524">MQGQSFTLAELAELTGSELSGDGNLVIDSVAPLETAESGSISFLANPRYRRAVATTRASAVILPMDMRASAPAVPAVFSNNPYLAFARVARALNPQRPAQPGVDPSAWVAPGAYVDPAAEVAPHAVVHNESRIGAGSVVCSGAVIGVGAVLGADCVIGPNVTIAEGCQLGDRVQVSAGAVIGADGFGFAQDGERWEAVPQLGTVQIEDDVSIGANTTVDRGSQGDTRIRQGCKIDNLVQIAHNVEVGEHTVIAACTGISGSTRIGRCCIIAGSVGIAGHLNIADGTTFTGMAMVTGNVREAGVYSSGIPAMPAQDWRRSAVRFRQLDAMARRIDALEKALERMNDDNNEHTGP</sequence>
<name>A0A540VUD0_9GAMM</name>
<keyword evidence="5 7" id="KW-0443">Lipid metabolism</keyword>
<dbReference type="CDD" id="cd03352">
    <property type="entry name" value="LbH_LpxD"/>
    <property type="match status" value="1"/>
</dbReference>
<evidence type="ECO:0000256" key="6">
    <source>
        <dbReference type="ARBA" id="ARBA00023315"/>
    </source>
</evidence>
<keyword evidence="4 7" id="KW-0677">Repeat</keyword>